<dbReference type="EC" id="1.3.1.91" evidence="9"/>
<keyword evidence="2 9" id="KW-0820">tRNA-binding</keyword>
<keyword evidence="5 9" id="KW-0819">tRNA processing</keyword>
<keyword evidence="3 9" id="KW-0285">Flavoprotein</keyword>
<evidence type="ECO:0000256" key="8">
    <source>
        <dbReference type="ARBA" id="ARBA00023002"/>
    </source>
</evidence>
<dbReference type="PROSITE" id="PS01136">
    <property type="entry name" value="UPF0034"/>
    <property type="match status" value="1"/>
</dbReference>
<name>A0ABU9D3W7_9PROT</name>
<keyword evidence="7 9" id="KW-0694">RNA-binding</keyword>
<dbReference type="Pfam" id="PF01207">
    <property type="entry name" value="Dus"/>
    <property type="match status" value="1"/>
</dbReference>
<dbReference type="InterPro" id="IPR035587">
    <property type="entry name" value="DUS-like_FMN-bd"/>
</dbReference>
<evidence type="ECO:0000256" key="6">
    <source>
        <dbReference type="ARBA" id="ARBA00022857"/>
    </source>
</evidence>
<gene>
    <name evidence="9 12" type="primary">dusA</name>
    <name evidence="12" type="ORF">WOB96_00685</name>
</gene>
<feature type="binding site" evidence="9">
    <location>
        <begin position="208"/>
        <end position="210"/>
    </location>
    <ligand>
        <name>FMN</name>
        <dbReference type="ChEBI" id="CHEBI:58210"/>
    </ligand>
</feature>
<evidence type="ECO:0000256" key="3">
    <source>
        <dbReference type="ARBA" id="ARBA00022630"/>
    </source>
</evidence>
<dbReference type="NCBIfam" id="NF008774">
    <property type="entry name" value="PRK11815.1"/>
    <property type="match status" value="1"/>
</dbReference>
<evidence type="ECO:0000256" key="9">
    <source>
        <dbReference type="HAMAP-Rule" id="MF_02041"/>
    </source>
</evidence>
<feature type="binding site" evidence="9">
    <location>
        <position position="67"/>
    </location>
    <ligand>
        <name>FMN</name>
        <dbReference type="ChEBI" id="CHEBI:58210"/>
    </ligand>
</feature>
<dbReference type="PANTHER" id="PTHR42907">
    <property type="entry name" value="FMN-LINKED OXIDOREDUCTASES SUPERFAMILY PROTEIN"/>
    <property type="match status" value="1"/>
</dbReference>
<dbReference type="PIRSF" id="PIRSF006621">
    <property type="entry name" value="Dus"/>
    <property type="match status" value="1"/>
</dbReference>
<feature type="binding site" evidence="9">
    <location>
        <begin position="230"/>
        <end position="231"/>
    </location>
    <ligand>
        <name>FMN</name>
        <dbReference type="ChEBI" id="CHEBI:58210"/>
    </ligand>
</feature>
<evidence type="ECO:0000256" key="1">
    <source>
        <dbReference type="ARBA" id="ARBA00001917"/>
    </source>
</evidence>
<feature type="site" description="Interacts with tRNA" evidence="9">
    <location>
        <position position="183"/>
    </location>
</feature>
<dbReference type="InterPro" id="IPR018517">
    <property type="entry name" value="tRNA_hU_synthase_CS"/>
</dbReference>
<comment type="catalytic activity">
    <reaction evidence="9">
        <text>5,6-dihydrouridine(20) in tRNA + NAD(+) = uridine(20) in tRNA + NADH + H(+)</text>
        <dbReference type="Rhea" id="RHEA:53340"/>
        <dbReference type="Rhea" id="RHEA-COMP:13533"/>
        <dbReference type="Rhea" id="RHEA-COMP:13534"/>
        <dbReference type="ChEBI" id="CHEBI:15378"/>
        <dbReference type="ChEBI" id="CHEBI:57540"/>
        <dbReference type="ChEBI" id="CHEBI:57945"/>
        <dbReference type="ChEBI" id="CHEBI:65315"/>
        <dbReference type="ChEBI" id="CHEBI:74443"/>
        <dbReference type="EC" id="1.3.1.91"/>
    </reaction>
</comment>
<comment type="catalytic activity">
    <reaction evidence="9">
        <text>5,6-dihydrouridine(20a) in tRNA + NAD(+) = uridine(20a) in tRNA + NADH + H(+)</text>
        <dbReference type="Rhea" id="RHEA:53348"/>
        <dbReference type="Rhea" id="RHEA-COMP:13535"/>
        <dbReference type="Rhea" id="RHEA-COMP:13536"/>
        <dbReference type="ChEBI" id="CHEBI:15378"/>
        <dbReference type="ChEBI" id="CHEBI:57540"/>
        <dbReference type="ChEBI" id="CHEBI:57945"/>
        <dbReference type="ChEBI" id="CHEBI:65315"/>
        <dbReference type="ChEBI" id="CHEBI:74443"/>
    </reaction>
</comment>
<dbReference type="EMBL" id="JBBPCO010000001">
    <property type="protein sequence ID" value="MEK8088268.1"/>
    <property type="molecule type" value="Genomic_DNA"/>
</dbReference>
<feature type="site" description="Interacts with tRNA" evidence="9">
    <location>
        <position position="94"/>
    </location>
</feature>
<evidence type="ECO:0000256" key="7">
    <source>
        <dbReference type="ARBA" id="ARBA00022884"/>
    </source>
</evidence>
<keyword evidence="8 9" id="KW-0560">Oxidoreductase</keyword>
<dbReference type="SUPFAM" id="SSF51395">
    <property type="entry name" value="FMN-linked oxidoreductases"/>
    <property type="match status" value="1"/>
</dbReference>
<accession>A0ABU9D3W7</accession>
<dbReference type="RefSeq" id="WP_341369334.1">
    <property type="nucleotide sequence ID" value="NZ_JBBPCO010000001.1"/>
</dbReference>
<dbReference type="Gene3D" id="1.20.120.1460">
    <property type="match status" value="1"/>
</dbReference>
<sequence>MSAINPHRLSVAPMMDWSDRHCRYFLRQICRNCLLYTEMVTTGAILRGRDPQRFLDFSDEELPLALQLGGDDPADLARCARIAEEWGYTEINLNVGCPSDRVQSGRFGACLMRVPEQVAEMVAAMRAATRLPVTVKHRVGVDELDSYEDMARFVERVSAAGCNTFIVHARKAWLQGLSPAENRTVPPLRHTEVYQLKADFPQLNIELNGGVTSIDEVEAHLAHVDGVMLGRAAYHDPWILAGADARVFDRPAAAPLTRRRVIEAMQPYAEKVLQIPHGSLHAVTRHMLGLFHGQPGTRAWKRLLSTRVHQVGAGPALLEEAMLALPREVLEQPALSLPK</sequence>
<comment type="similarity">
    <text evidence="10">Belongs to the dus family.</text>
</comment>
<feature type="active site" description="Proton donor" evidence="9">
    <location>
        <position position="97"/>
    </location>
</feature>
<evidence type="ECO:0000256" key="4">
    <source>
        <dbReference type="ARBA" id="ARBA00022643"/>
    </source>
</evidence>
<dbReference type="CDD" id="cd02801">
    <property type="entry name" value="DUS_like_FMN"/>
    <property type="match status" value="1"/>
</dbReference>
<comment type="caution">
    <text evidence="12">The sequence shown here is derived from an EMBL/GenBank/DDBJ whole genome shotgun (WGS) entry which is preliminary data.</text>
</comment>
<organism evidence="12 13">
    <name type="scientific">Thermithiobacillus plumbiphilus</name>
    <dbReference type="NCBI Taxonomy" id="1729899"/>
    <lineage>
        <taxon>Bacteria</taxon>
        <taxon>Pseudomonadati</taxon>
        <taxon>Pseudomonadota</taxon>
        <taxon>Acidithiobacillia</taxon>
        <taxon>Acidithiobacillales</taxon>
        <taxon>Thermithiobacillaceae</taxon>
        <taxon>Thermithiobacillus</taxon>
    </lineage>
</organism>
<proteinExistence type="inferred from homology"/>
<dbReference type="NCBIfam" id="TIGR00742">
    <property type="entry name" value="yjbN"/>
    <property type="match status" value="1"/>
</dbReference>
<keyword evidence="6 9" id="KW-0521">NADP</keyword>
<evidence type="ECO:0000259" key="11">
    <source>
        <dbReference type="Pfam" id="PF01207"/>
    </source>
</evidence>
<evidence type="ECO:0000313" key="12">
    <source>
        <dbReference type="EMBL" id="MEK8088268.1"/>
    </source>
</evidence>
<evidence type="ECO:0000256" key="5">
    <source>
        <dbReference type="ARBA" id="ARBA00022694"/>
    </source>
</evidence>
<dbReference type="HAMAP" id="MF_02041">
    <property type="entry name" value="DusA_subfam"/>
    <property type="match status" value="1"/>
</dbReference>
<comment type="catalytic activity">
    <reaction evidence="9">
        <text>5,6-dihydrouridine(20) in tRNA + NADP(+) = uridine(20) in tRNA + NADPH + H(+)</text>
        <dbReference type="Rhea" id="RHEA:53336"/>
        <dbReference type="Rhea" id="RHEA-COMP:13533"/>
        <dbReference type="Rhea" id="RHEA-COMP:13534"/>
        <dbReference type="ChEBI" id="CHEBI:15378"/>
        <dbReference type="ChEBI" id="CHEBI:57783"/>
        <dbReference type="ChEBI" id="CHEBI:58349"/>
        <dbReference type="ChEBI" id="CHEBI:65315"/>
        <dbReference type="ChEBI" id="CHEBI:74443"/>
        <dbReference type="EC" id="1.3.1.91"/>
    </reaction>
</comment>
<dbReference type="GO" id="GO:0102264">
    <property type="term" value="F:tRNA-dihydrouridine20 synthase activity"/>
    <property type="evidence" value="ECO:0007669"/>
    <property type="project" value="UniProtKB-EC"/>
</dbReference>
<feature type="binding site" evidence="9">
    <location>
        <position position="168"/>
    </location>
    <ligand>
        <name>FMN</name>
        <dbReference type="ChEBI" id="CHEBI:58210"/>
    </ligand>
</feature>
<feature type="binding site" evidence="9">
    <location>
        <position position="136"/>
    </location>
    <ligand>
        <name>FMN</name>
        <dbReference type="ChEBI" id="CHEBI:58210"/>
    </ligand>
</feature>
<dbReference type="InterPro" id="IPR013785">
    <property type="entry name" value="Aldolase_TIM"/>
</dbReference>
<comment type="catalytic activity">
    <reaction evidence="9">
        <text>5,6-dihydrouridine(20a) in tRNA + NADP(+) = uridine(20a) in tRNA + NADPH + H(+)</text>
        <dbReference type="Rhea" id="RHEA:53344"/>
        <dbReference type="Rhea" id="RHEA-COMP:13535"/>
        <dbReference type="Rhea" id="RHEA-COMP:13536"/>
        <dbReference type="ChEBI" id="CHEBI:15378"/>
        <dbReference type="ChEBI" id="CHEBI:57783"/>
        <dbReference type="ChEBI" id="CHEBI:58349"/>
        <dbReference type="ChEBI" id="CHEBI:65315"/>
        <dbReference type="ChEBI" id="CHEBI:74443"/>
    </reaction>
</comment>
<reference evidence="12 13" key="1">
    <citation type="submission" date="2024-04" db="EMBL/GenBank/DDBJ databases">
        <authorList>
            <person name="Abashina T."/>
            <person name="Shaikin A."/>
        </authorList>
    </citation>
    <scope>NUCLEOTIDE SEQUENCE [LARGE SCALE GENOMIC DNA]</scope>
    <source>
        <strain evidence="12 13">AAFK</strain>
    </source>
</reference>
<dbReference type="InterPro" id="IPR004653">
    <property type="entry name" value="DusA"/>
</dbReference>
<comment type="cofactor">
    <cofactor evidence="1 9 10">
        <name>FMN</name>
        <dbReference type="ChEBI" id="CHEBI:58210"/>
    </cofactor>
</comment>
<dbReference type="PANTHER" id="PTHR42907:SF1">
    <property type="entry name" value="FMN-LINKED OXIDOREDUCTASES SUPERFAMILY PROTEIN"/>
    <property type="match status" value="1"/>
</dbReference>
<feature type="binding site" evidence="9">
    <location>
        <begin position="13"/>
        <end position="15"/>
    </location>
    <ligand>
        <name>FMN</name>
        <dbReference type="ChEBI" id="CHEBI:58210"/>
    </ligand>
</feature>
<comment type="function">
    <text evidence="9">Catalyzes the synthesis of 5,6-dihydrouridine (D), a modified base found in the D-loop of most tRNAs, via the reduction of the C5-C6 double bond in target uridines. Specifically modifies U20 and U20a in tRNAs.</text>
</comment>
<protein>
    <recommendedName>
        <fullName evidence="9">tRNA-dihydrouridine(20/20a) synthase</fullName>
        <ecNumber evidence="9">1.3.1.91</ecNumber>
    </recommendedName>
    <alternativeName>
        <fullName evidence="9">U20-specific dihydrouridine synthase</fullName>
        <shortName evidence="9">U20-specific Dus</shortName>
    </alternativeName>
    <alternativeName>
        <fullName evidence="9">tRNA-dihydrouridine synthase A</fullName>
    </alternativeName>
</protein>
<evidence type="ECO:0000256" key="10">
    <source>
        <dbReference type="PIRNR" id="PIRNR006621"/>
    </source>
</evidence>
<dbReference type="Proteomes" id="UP001446205">
    <property type="component" value="Unassembled WGS sequence"/>
</dbReference>
<evidence type="ECO:0000313" key="13">
    <source>
        <dbReference type="Proteomes" id="UP001446205"/>
    </source>
</evidence>
<comment type="caution">
    <text evidence="9">Lacks conserved residue(s) required for the propagation of feature annotation.</text>
</comment>
<evidence type="ECO:0000256" key="2">
    <source>
        <dbReference type="ARBA" id="ARBA00022555"/>
    </source>
</evidence>
<comment type="similarity">
    <text evidence="9">Belongs to the Dus family. DusA subfamily.</text>
</comment>
<dbReference type="Gene3D" id="3.20.20.70">
    <property type="entry name" value="Aldolase class I"/>
    <property type="match status" value="1"/>
</dbReference>
<dbReference type="InterPro" id="IPR001269">
    <property type="entry name" value="DUS_fam"/>
</dbReference>
<keyword evidence="13" id="KW-1185">Reference proteome</keyword>
<keyword evidence="4 9" id="KW-0288">FMN</keyword>
<feature type="domain" description="DUS-like FMN-binding" evidence="11">
    <location>
        <begin position="11"/>
        <end position="318"/>
    </location>
</feature>
<feature type="site" description="Interacts with tRNA; defines subfamily-specific binding signature" evidence="9">
    <location>
        <position position="298"/>
    </location>
</feature>